<organism evidence="1">
    <name type="scientific">uncultured Caudovirales phage</name>
    <dbReference type="NCBI Taxonomy" id="2100421"/>
    <lineage>
        <taxon>Viruses</taxon>
        <taxon>Duplodnaviria</taxon>
        <taxon>Heunggongvirae</taxon>
        <taxon>Uroviricota</taxon>
        <taxon>Caudoviricetes</taxon>
        <taxon>Peduoviridae</taxon>
        <taxon>Maltschvirus</taxon>
        <taxon>Maltschvirus maltsch</taxon>
    </lineage>
</organism>
<dbReference type="EMBL" id="LR796193">
    <property type="protein sequence ID" value="CAB4126270.1"/>
    <property type="molecule type" value="Genomic_DNA"/>
</dbReference>
<accession>A0A6J5L1G4</accession>
<sequence length="73" mass="8030">MGRFSDIDIELTYGDKPTTPPKIGAFGVCLNDPGNPPRFFNLRQIIGGMGLFSPVDQPGDIVQFDIVDFWALT</sequence>
<reference evidence="1" key="1">
    <citation type="submission" date="2020-04" db="EMBL/GenBank/DDBJ databases">
        <authorList>
            <person name="Chiriac C."/>
            <person name="Salcher M."/>
            <person name="Ghai R."/>
            <person name="Kavagutti S V."/>
        </authorList>
    </citation>
    <scope>NUCLEOTIDE SEQUENCE</scope>
</reference>
<name>A0A6J5L1G4_9CAUD</name>
<protein>
    <submittedName>
        <fullName evidence="1">Uncharacterized protein</fullName>
    </submittedName>
</protein>
<evidence type="ECO:0000313" key="1">
    <source>
        <dbReference type="EMBL" id="CAB4126270.1"/>
    </source>
</evidence>
<gene>
    <name evidence="1" type="ORF">UFOVP70_14</name>
</gene>
<proteinExistence type="predicted"/>